<keyword evidence="5" id="KW-1185">Reference proteome</keyword>
<keyword evidence="2" id="KW-1133">Transmembrane helix</keyword>
<evidence type="ECO:0000256" key="3">
    <source>
        <dbReference type="SAM" id="SignalP"/>
    </source>
</evidence>
<dbReference type="AlphaFoldDB" id="A0AAW0FHQ5"/>
<feature type="signal peptide" evidence="3">
    <location>
        <begin position="1"/>
        <end position="25"/>
    </location>
</feature>
<feature type="compositionally biased region" description="Low complexity" evidence="1">
    <location>
        <begin position="396"/>
        <end position="416"/>
    </location>
</feature>
<accession>A0AAW0FHQ5</accession>
<evidence type="ECO:0000313" key="5">
    <source>
        <dbReference type="Proteomes" id="UP001385951"/>
    </source>
</evidence>
<keyword evidence="2" id="KW-0472">Membrane</keyword>
<sequence>MHGRTHPLPVLLAASLFLYVKHATATTLSQTFVWGINTNLTKVTSNGLAACSSVPIYVGHRSNDTSTGTPPYTMYAFEVGGYPTVQAIGSDPTNLTWVVDHAPGTTLMLSVLDSHNNTGGVDTTFYYVTDGPSTCQPSHSDSSSPSISPNATDQLETCQPWRLTLSGGVEPYTVWLPSLNSDQLTVVNMLKGNNVLIYPNQAVPNSKLMASVYDSTGAWGKSTVAVATTGSNDTTCSGSSIVQISTIQTTGSRPVHSAVGLRIGVIVGVVALVCLLTALGLWYWRRRRTRSKGVWDKQDILGNAWESPSTSAAERHPMYQTSSMPSSVPLLGESNFAGTSSDIFSPTISPFVTGMSGSPSSSNPNIPIIVTTSDSSPSRSKMVEAQNEQNMHRHPSSASSSQLPSSSSQIPSESVPPSIPGAYDQPPESDVRPSVIIQHLDGGSGGVQELPPPYMDRSNSDSNPTEGPVREEAPRRKNETRA</sequence>
<organism evidence="4 5">
    <name type="scientific">Cerrena zonata</name>
    <dbReference type="NCBI Taxonomy" id="2478898"/>
    <lineage>
        <taxon>Eukaryota</taxon>
        <taxon>Fungi</taxon>
        <taxon>Dikarya</taxon>
        <taxon>Basidiomycota</taxon>
        <taxon>Agaricomycotina</taxon>
        <taxon>Agaricomycetes</taxon>
        <taxon>Polyporales</taxon>
        <taxon>Cerrenaceae</taxon>
        <taxon>Cerrena</taxon>
    </lineage>
</organism>
<protein>
    <submittedName>
        <fullName evidence="4">Uncharacterized protein</fullName>
    </submittedName>
</protein>
<name>A0AAW0FHQ5_9APHY</name>
<feature type="compositionally biased region" description="Low complexity" evidence="1">
    <location>
        <begin position="358"/>
        <end position="369"/>
    </location>
</feature>
<proteinExistence type="predicted"/>
<feature type="transmembrane region" description="Helical" evidence="2">
    <location>
        <begin position="263"/>
        <end position="284"/>
    </location>
</feature>
<keyword evidence="3" id="KW-0732">Signal</keyword>
<evidence type="ECO:0000313" key="4">
    <source>
        <dbReference type="EMBL" id="KAK7679064.1"/>
    </source>
</evidence>
<feature type="compositionally biased region" description="Basic and acidic residues" evidence="1">
    <location>
        <begin position="468"/>
        <end position="482"/>
    </location>
</feature>
<evidence type="ECO:0000256" key="2">
    <source>
        <dbReference type="SAM" id="Phobius"/>
    </source>
</evidence>
<feature type="chain" id="PRO_5043362308" evidence="3">
    <location>
        <begin position="26"/>
        <end position="482"/>
    </location>
</feature>
<dbReference type="EMBL" id="JASBNA010000064">
    <property type="protein sequence ID" value="KAK7679064.1"/>
    <property type="molecule type" value="Genomic_DNA"/>
</dbReference>
<feature type="region of interest" description="Disordered" evidence="1">
    <location>
        <begin position="355"/>
        <end position="482"/>
    </location>
</feature>
<reference evidence="4 5" key="1">
    <citation type="submission" date="2022-09" db="EMBL/GenBank/DDBJ databases">
        <authorList>
            <person name="Palmer J.M."/>
        </authorList>
    </citation>
    <scope>NUCLEOTIDE SEQUENCE [LARGE SCALE GENOMIC DNA]</scope>
    <source>
        <strain evidence="4 5">DSM 7382</strain>
    </source>
</reference>
<dbReference type="Proteomes" id="UP001385951">
    <property type="component" value="Unassembled WGS sequence"/>
</dbReference>
<comment type="caution">
    <text evidence="4">The sequence shown here is derived from an EMBL/GenBank/DDBJ whole genome shotgun (WGS) entry which is preliminary data.</text>
</comment>
<gene>
    <name evidence="4" type="ORF">QCA50_018008</name>
</gene>
<feature type="compositionally biased region" description="Polar residues" evidence="1">
    <location>
        <begin position="370"/>
        <end position="379"/>
    </location>
</feature>
<evidence type="ECO:0000256" key="1">
    <source>
        <dbReference type="SAM" id="MobiDB-lite"/>
    </source>
</evidence>
<keyword evidence="2" id="KW-0812">Transmembrane</keyword>